<keyword evidence="1" id="KW-0472">Membrane</keyword>
<keyword evidence="1" id="KW-0812">Transmembrane</keyword>
<sequence length="194" mass="20800">MCAGSHGNWIIRFADYDGAMTARREEETSRRAMGSWLSGTQMPGGENNDYRGEDLGLPEDGTGSLATGWQRVLGLLADWLISYGVAFLILGGWANNIGTTVLIVWFVIGVLAVTFFGFTPGQYITGMRVARVDFGAERGAAEATGEVARAAVGPVRALGRQLLISFVVPALINDYNGRAMHDRATGTALVRTRG</sequence>
<evidence type="ECO:0008006" key="3">
    <source>
        <dbReference type="Google" id="ProtNLM"/>
    </source>
</evidence>
<evidence type="ECO:0000256" key="1">
    <source>
        <dbReference type="SAM" id="Phobius"/>
    </source>
</evidence>
<keyword evidence="1" id="KW-1133">Transmembrane helix</keyword>
<feature type="transmembrane region" description="Helical" evidence="1">
    <location>
        <begin position="100"/>
        <end position="118"/>
    </location>
</feature>
<feature type="transmembrane region" description="Helical" evidence="1">
    <location>
        <begin position="72"/>
        <end position="94"/>
    </location>
</feature>
<dbReference type="PIRSF" id="PIRSF021697">
    <property type="entry name" value="UCP021697"/>
    <property type="match status" value="1"/>
</dbReference>
<accession>A0AA97CZ50</accession>
<gene>
    <name evidence="2" type="ORF">MP11Mi_27900</name>
</gene>
<organism evidence="2">
    <name type="scientific">Gordonia sp. MP11Mi</name>
    <dbReference type="NCBI Taxonomy" id="3022769"/>
    <lineage>
        <taxon>Bacteria</taxon>
        <taxon>Bacillati</taxon>
        <taxon>Actinomycetota</taxon>
        <taxon>Actinomycetes</taxon>
        <taxon>Mycobacteriales</taxon>
        <taxon>Gordoniaceae</taxon>
        <taxon>Gordonia</taxon>
    </lineage>
</organism>
<evidence type="ECO:0000313" key="2">
    <source>
        <dbReference type="EMBL" id="WOC13683.1"/>
    </source>
</evidence>
<dbReference type="EMBL" id="CP128986">
    <property type="protein sequence ID" value="WOC13683.1"/>
    <property type="molecule type" value="Genomic_DNA"/>
</dbReference>
<proteinExistence type="predicted"/>
<dbReference type="AlphaFoldDB" id="A0AA97CZ50"/>
<protein>
    <recommendedName>
        <fullName evidence="3">RDD family protein</fullName>
    </recommendedName>
</protein>
<dbReference type="InterPro" id="IPR016795">
    <property type="entry name" value="UCP021697"/>
</dbReference>
<name>A0AA97CZ50_9ACTN</name>
<reference evidence="2" key="1">
    <citation type="submission" date="2023-06" db="EMBL/GenBank/DDBJ databases">
        <title>Gordonia sp. nov. and Pseudochrobactrum sp. nov., two species isolated from the burying beetle Nicrophorus vespilloides.</title>
        <authorList>
            <person name="Poehlein A."/>
            <person name="Guzman J."/>
            <person name="Daniel R."/>
            <person name="Vilcinskas A."/>
        </authorList>
    </citation>
    <scope>NUCLEOTIDE SEQUENCE</scope>
    <source>
        <strain evidence="2">MP11Mi</strain>
    </source>
</reference>